<evidence type="ECO:0000256" key="1">
    <source>
        <dbReference type="ARBA" id="ARBA00008535"/>
    </source>
</evidence>
<evidence type="ECO:0000256" key="2">
    <source>
        <dbReference type="ARBA" id="ARBA00022741"/>
    </source>
</evidence>
<evidence type="ECO:0000313" key="5">
    <source>
        <dbReference type="Proteomes" id="UP000000437"/>
    </source>
</evidence>
<dbReference type="GO" id="GO:0005525">
    <property type="term" value="F:GTP binding"/>
    <property type="evidence" value="ECO:0007669"/>
    <property type="project" value="UniProtKB-KW"/>
</dbReference>
<dbReference type="InterPro" id="IPR045058">
    <property type="entry name" value="GIMA/IAN/Toc"/>
</dbReference>
<dbReference type="Pfam" id="PF04548">
    <property type="entry name" value="AIG1"/>
    <property type="match status" value="3"/>
</dbReference>
<dbReference type="FunFam" id="3.40.50.300:FF:000366">
    <property type="entry name" value="GTPase, IMAP family member 2"/>
    <property type="match status" value="1"/>
</dbReference>
<dbReference type="SUPFAM" id="SSF52540">
    <property type="entry name" value="P-loop containing nucleoside triphosphate hydrolases"/>
    <property type="match status" value="2"/>
</dbReference>
<dbReference type="RefSeq" id="XP_001343549.3">
    <property type="nucleotide sequence ID" value="XM_001343513.8"/>
</dbReference>
<reference evidence="6" key="1">
    <citation type="submission" date="2025-08" db="UniProtKB">
        <authorList>
            <consortium name="RefSeq"/>
        </authorList>
    </citation>
    <scope>IDENTIFICATION</scope>
    <source>
        <strain evidence="6">Tuebingen</strain>
        <tissue evidence="6">Fibroblasts and whole tissue</tissue>
    </source>
</reference>
<dbReference type="PANTHER" id="PTHR10903:SF188">
    <property type="entry name" value="GTPASE IMAP FAMILY MEMBER 2-LIKE-RELATED"/>
    <property type="match status" value="1"/>
</dbReference>
<name>A0A8M1PZP7_DANRE</name>
<comment type="similarity">
    <text evidence="1">Belongs to the TRAFAC class TrmE-Era-EngA-EngB-Septin-like GTPase superfamily. AIG1/Toc34/Toc159-like paraseptin GTPase family. IAN subfamily.</text>
</comment>
<dbReference type="GeneID" id="100004186"/>
<keyword evidence="3" id="KW-0342">GTP-binding</keyword>
<dbReference type="OrthoDB" id="8954335at2759"/>
<dbReference type="PROSITE" id="PS51720">
    <property type="entry name" value="G_AIG1"/>
    <property type="match status" value="1"/>
</dbReference>
<dbReference type="GO" id="GO:0003924">
    <property type="term" value="F:GTPase activity"/>
    <property type="evidence" value="ECO:0000318"/>
    <property type="project" value="GO_Central"/>
</dbReference>
<keyword evidence="2" id="KW-0547">Nucleotide-binding</keyword>
<protein>
    <submittedName>
        <fullName evidence="6">GTPase IMAP family member 8</fullName>
    </submittedName>
</protein>
<dbReference type="PANTHER" id="PTHR10903">
    <property type="entry name" value="GTPASE, IMAP FAMILY MEMBER-RELATED"/>
    <property type="match status" value="1"/>
</dbReference>
<keyword evidence="5" id="KW-1185">Reference proteome</keyword>
<sequence length="651" mass="74630">MSQMESTKGEQPGKGDKIAMVLLGKNSHDKSIIENIMLNTKDFTAGNEKNTETTDGYNICIINTPDHCHKQNTKHETDSMRSIKEIYPGRHAFLLIIKDTQLSEEEMEMFTQLKVIFGEKMVENMIVVLVCNQEIKSGEAFLQADANLKKLLVECGRRLCVYNRIKDIKGNELRKQIMEKWEFLRKKQDYKAIIPPPGPERTYEEMKPVPQVSWGAEKSKATPEKFLQRAQLTVRTSGNEEMTGMTTVVLLGNDRKKKDHIGNIILDKPHFQTKDTCEKILHTIDGQKVCIINTPDLFHKSVWWDPEGSSMEELKPSYTGPRVFLLILRDKHLSSQDMEMFTELKKKFGEKMVENTIVMVEKKLASSSMDKHISFKSQYHAILEECGRRKCVYNREIKNVELIRKLKKHTEGFQNYQTLALHRERGPDSFRKHENALQAVQIQPSIRERPQKDLTIVLLGQTGSGKSASGNTILKKQAFKSHASSVPVTTECQMEKGVVFEKNITVIDTPDFFNEDLTDQEDQIKRCKDLTQPGPDVYLLVMQLGRFTEGEREVLPNLKKVFGEEVTSKIVILFTGKEKLRDKSLPDYISGSDQELQELVKSCHSRCHAFNNNDKNHHQVKKLLDLIGSMQGNAENYPKKKQKDNKDCVIL</sequence>
<evidence type="ECO:0000313" key="6">
    <source>
        <dbReference type="RefSeq" id="XP_001343549.3"/>
    </source>
</evidence>
<dbReference type="Proteomes" id="UP000000437">
    <property type="component" value="Chromosome 10"/>
</dbReference>
<gene>
    <name evidence="6" type="primary">LOC100004186</name>
</gene>
<dbReference type="InterPro" id="IPR027417">
    <property type="entry name" value="P-loop_NTPase"/>
</dbReference>
<feature type="domain" description="AIG1-type G" evidence="4">
    <location>
        <begin position="451"/>
        <end position="646"/>
    </location>
</feature>
<organism evidence="5 6">
    <name type="scientific">Danio rerio</name>
    <name type="common">Zebrafish</name>
    <name type="synonym">Brachydanio rerio</name>
    <dbReference type="NCBI Taxonomy" id="7955"/>
    <lineage>
        <taxon>Eukaryota</taxon>
        <taxon>Metazoa</taxon>
        <taxon>Chordata</taxon>
        <taxon>Craniata</taxon>
        <taxon>Vertebrata</taxon>
        <taxon>Euteleostomi</taxon>
        <taxon>Actinopterygii</taxon>
        <taxon>Neopterygii</taxon>
        <taxon>Teleostei</taxon>
        <taxon>Ostariophysi</taxon>
        <taxon>Cypriniformes</taxon>
        <taxon>Danionidae</taxon>
        <taxon>Danioninae</taxon>
        <taxon>Danio</taxon>
    </lineage>
</organism>
<accession>A0A8M1PZP7</accession>
<dbReference type="AlphaFoldDB" id="A0A8M1PZP7"/>
<dbReference type="InterPro" id="IPR006703">
    <property type="entry name" value="G_AIG1"/>
</dbReference>
<proteinExistence type="inferred from homology"/>
<dbReference type="Gene3D" id="3.40.50.300">
    <property type="entry name" value="P-loop containing nucleotide triphosphate hydrolases"/>
    <property type="match status" value="3"/>
</dbReference>
<dbReference type="KEGG" id="dre:100004186"/>
<evidence type="ECO:0000259" key="4">
    <source>
        <dbReference type="PROSITE" id="PS51720"/>
    </source>
</evidence>
<evidence type="ECO:0000256" key="3">
    <source>
        <dbReference type="ARBA" id="ARBA00023134"/>
    </source>
</evidence>